<evidence type="ECO:0000256" key="5">
    <source>
        <dbReference type="ARBA" id="ARBA00022840"/>
    </source>
</evidence>
<dbReference type="GO" id="GO:0009314">
    <property type="term" value="P:response to radiation"/>
    <property type="evidence" value="ECO:0007669"/>
    <property type="project" value="UniProtKB-ARBA"/>
</dbReference>
<dbReference type="Pfam" id="PF00580">
    <property type="entry name" value="UvrD-helicase"/>
    <property type="match status" value="1"/>
</dbReference>
<evidence type="ECO:0000313" key="14">
    <source>
        <dbReference type="EMBL" id="PFH01692.1"/>
    </source>
</evidence>
<dbReference type="EC" id="5.6.2.4" evidence="11"/>
<dbReference type="GO" id="GO:0043138">
    <property type="term" value="F:3'-5' DNA helicase activity"/>
    <property type="evidence" value="ECO:0007669"/>
    <property type="project" value="UniProtKB-EC"/>
</dbReference>
<protein>
    <recommendedName>
        <fullName evidence="11">ATP-dependent DNA helicase</fullName>
        <ecNumber evidence="11">5.6.2.4</ecNumber>
    </recommendedName>
</protein>
<dbReference type="GO" id="GO:0000725">
    <property type="term" value="P:recombinational repair"/>
    <property type="evidence" value="ECO:0007669"/>
    <property type="project" value="TreeGrafter"/>
</dbReference>
<dbReference type="InterPro" id="IPR000212">
    <property type="entry name" value="DNA_helicase_UvrD/REP"/>
</dbReference>
<dbReference type="GO" id="GO:0005829">
    <property type="term" value="C:cytosol"/>
    <property type="evidence" value="ECO:0007669"/>
    <property type="project" value="TreeGrafter"/>
</dbReference>
<dbReference type="Pfam" id="PF21196">
    <property type="entry name" value="PcrA_UvrD_tudor"/>
    <property type="match status" value="1"/>
</dbReference>
<comment type="catalytic activity">
    <reaction evidence="9 11">
        <text>ATP + H2O = ADP + phosphate + H(+)</text>
        <dbReference type="Rhea" id="RHEA:13065"/>
        <dbReference type="ChEBI" id="CHEBI:15377"/>
        <dbReference type="ChEBI" id="CHEBI:15378"/>
        <dbReference type="ChEBI" id="CHEBI:30616"/>
        <dbReference type="ChEBI" id="CHEBI:43474"/>
        <dbReference type="ChEBI" id="CHEBI:456216"/>
        <dbReference type="EC" id="5.6.2.4"/>
    </reaction>
</comment>
<keyword evidence="4 10" id="KW-0347">Helicase</keyword>
<evidence type="ECO:0000256" key="10">
    <source>
        <dbReference type="PROSITE-ProRule" id="PRU00560"/>
    </source>
</evidence>
<dbReference type="GO" id="GO:0005524">
    <property type="term" value="F:ATP binding"/>
    <property type="evidence" value="ECO:0007669"/>
    <property type="project" value="UniProtKB-UniRule"/>
</dbReference>
<dbReference type="FunFam" id="1.10.10.160:FF:000001">
    <property type="entry name" value="ATP-dependent DNA helicase"/>
    <property type="match status" value="1"/>
</dbReference>
<keyword evidence="3 10" id="KW-0378">Hydrolase</keyword>
<keyword evidence="6 11" id="KW-0238">DNA-binding</keyword>
<dbReference type="PROSITE" id="PS51217">
    <property type="entry name" value="UVRD_HELICASE_CTER"/>
    <property type="match status" value="1"/>
</dbReference>
<dbReference type="Proteomes" id="UP000223596">
    <property type="component" value="Unassembled WGS sequence"/>
</dbReference>
<dbReference type="PANTHER" id="PTHR11070">
    <property type="entry name" value="UVRD / RECB / PCRA DNA HELICASE FAMILY MEMBER"/>
    <property type="match status" value="1"/>
</dbReference>
<dbReference type="CDD" id="cd18807">
    <property type="entry name" value="SF1_C_UvrD"/>
    <property type="match status" value="1"/>
</dbReference>
<name>A0AB36TCM7_ACETH</name>
<evidence type="ECO:0000256" key="3">
    <source>
        <dbReference type="ARBA" id="ARBA00022801"/>
    </source>
</evidence>
<accession>A0AB36TCM7</accession>
<keyword evidence="7" id="KW-0413">Isomerase</keyword>
<dbReference type="AlphaFoldDB" id="A0AB36TCM7"/>
<dbReference type="GO" id="GO:0033202">
    <property type="term" value="C:DNA helicase complex"/>
    <property type="evidence" value="ECO:0007669"/>
    <property type="project" value="TreeGrafter"/>
</dbReference>
<gene>
    <name evidence="14" type="ORF">M972_11431</name>
</gene>
<dbReference type="GO" id="GO:0016787">
    <property type="term" value="F:hydrolase activity"/>
    <property type="evidence" value="ECO:0007669"/>
    <property type="project" value="UniProtKB-UniRule"/>
</dbReference>
<dbReference type="FunFam" id="1.10.486.10:FF:000003">
    <property type="entry name" value="ATP-dependent DNA helicase"/>
    <property type="match status" value="1"/>
</dbReference>
<comment type="similarity">
    <text evidence="1 11">Belongs to the helicase family. UvrD subfamily.</text>
</comment>
<dbReference type="CDD" id="cd17932">
    <property type="entry name" value="DEXQc_UvrD"/>
    <property type="match status" value="1"/>
</dbReference>
<evidence type="ECO:0000256" key="6">
    <source>
        <dbReference type="ARBA" id="ARBA00023125"/>
    </source>
</evidence>
<comment type="caution">
    <text evidence="14">The sequence shown here is derived from an EMBL/GenBank/DDBJ whole genome shotgun (WGS) entry which is preliminary data.</text>
</comment>
<dbReference type="InterPro" id="IPR005751">
    <property type="entry name" value="ATP-dep_DNA_helicase_PcrA"/>
</dbReference>
<feature type="domain" description="UvrD-like helicase ATP-binding" evidence="12">
    <location>
        <begin position="5"/>
        <end position="285"/>
    </location>
</feature>
<dbReference type="PROSITE" id="PS51198">
    <property type="entry name" value="UVRD_HELICASE_ATP_BIND"/>
    <property type="match status" value="1"/>
</dbReference>
<evidence type="ECO:0000256" key="8">
    <source>
        <dbReference type="ARBA" id="ARBA00034617"/>
    </source>
</evidence>
<dbReference type="EMBL" id="PDBW01000001">
    <property type="protein sequence ID" value="PFH01692.1"/>
    <property type="molecule type" value="Genomic_DNA"/>
</dbReference>
<evidence type="ECO:0000259" key="12">
    <source>
        <dbReference type="PROSITE" id="PS51198"/>
    </source>
</evidence>
<dbReference type="SUPFAM" id="SSF52540">
    <property type="entry name" value="P-loop containing nucleoside triphosphate hydrolases"/>
    <property type="match status" value="1"/>
</dbReference>
<dbReference type="GO" id="GO:0006260">
    <property type="term" value="P:DNA replication"/>
    <property type="evidence" value="ECO:0007669"/>
    <property type="project" value="InterPro"/>
</dbReference>
<dbReference type="GO" id="GO:0003677">
    <property type="term" value="F:DNA binding"/>
    <property type="evidence" value="ECO:0007669"/>
    <property type="project" value="UniProtKB-KW"/>
</dbReference>
<evidence type="ECO:0000256" key="2">
    <source>
        <dbReference type="ARBA" id="ARBA00022741"/>
    </source>
</evidence>
<evidence type="ECO:0000313" key="15">
    <source>
        <dbReference type="Proteomes" id="UP000223596"/>
    </source>
</evidence>
<evidence type="ECO:0000256" key="7">
    <source>
        <dbReference type="ARBA" id="ARBA00023235"/>
    </source>
</evidence>
<feature type="domain" description="UvrD-like helicase C-terminal" evidence="13">
    <location>
        <begin position="286"/>
        <end position="560"/>
    </location>
</feature>
<keyword evidence="5 10" id="KW-0067">ATP-binding</keyword>
<keyword evidence="2 10" id="KW-0547">Nucleotide-binding</keyword>
<evidence type="ECO:0000256" key="1">
    <source>
        <dbReference type="ARBA" id="ARBA00009922"/>
    </source>
</evidence>
<comment type="catalytic activity">
    <reaction evidence="8">
        <text>Couples ATP hydrolysis with the unwinding of duplex DNA by translocating in the 3'-5' direction.</text>
        <dbReference type="EC" id="5.6.2.4"/>
    </reaction>
</comment>
<evidence type="ECO:0000256" key="11">
    <source>
        <dbReference type="RuleBase" id="RU364053"/>
    </source>
</evidence>
<dbReference type="NCBIfam" id="TIGR01073">
    <property type="entry name" value="pcrA"/>
    <property type="match status" value="1"/>
</dbReference>
<dbReference type="Gene3D" id="1.10.486.10">
    <property type="entry name" value="PCRA, domain 4"/>
    <property type="match status" value="1"/>
</dbReference>
<dbReference type="InterPro" id="IPR027417">
    <property type="entry name" value="P-loop_NTPase"/>
</dbReference>
<dbReference type="RefSeq" id="WP_003514554.1">
    <property type="nucleotide sequence ID" value="NZ_CP013828.1"/>
</dbReference>
<sequence length="741" mass="85124">MDLLKDLNKEQREAVLHVDGPLLVLAGAGSGKTKVLTHRIAYLIKEKNVHPASILAITFTNKAAREMRERIDRLVEDVSDSIWVSTFHSMCVRILRRDIEKIDYDKNFVIFDYADQQNVVKDCLKELNLSDKNFPPKSILEMIGRAKDELITPDSYLKMYSGDFRMEKIARVYELYQKKLKQNNALDFDDIIMLTIKLFLDNPEVLNYYQRKFKYILVDEYQDTNTAQYSLVSLLAQGYRNLCVVGDDDQSIYGWRGANIRNILDFEKEFKDAKVIKLEQNYRSTQIILDAANHVIKNNVGRKAKRLWTNNKGGDGIRYLECLNEHEEAYFVASEIKRLCREQNRSYKDFAVLYRINAMSRVIEDELMREGISYKIFGGLRFYDRKEIKDVIAYLRVIQNPSDNISLKRIINEPKRGIGNATIDTAERLANERGVSIFSIISSAAEIPELARASSKLEKFVSLINSLRAQSMVMTASEMIEEVLERTGILEAYRQENTLEAQSRIENIKELLSVAIEFENESEEKSLTDFLAHVSLVSDVDTMDENSEYVALMTLHSAKGLEFPVVFLVGMEEGIFPGYRSMTNESELEEERRLCYVGITRAKENLYMTSTFSRTLFGNTTYNRVSRFVKEIPEELFDFGGDKKKAKDENIGEGTAKKSGTLNKDFNSSKSFNAVSFKPVQRTETSKTELKVGDVVRHKVFGEGIITKREPDGDDFKLEIHFKGKGMKRLLESYANLTKVN</sequence>
<dbReference type="InterPro" id="IPR014016">
    <property type="entry name" value="UvrD-like_ATP-bd"/>
</dbReference>
<dbReference type="InterPro" id="IPR013986">
    <property type="entry name" value="DExx_box_DNA_helicase_dom_sf"/>
</dbReference>
<evidence type="ECO:0000256" key="9">
    <source>
        <dbReference type="ARBA" id="ARBA00048988"/>
    </source>
</evidence>
<feature type="binding site" evidence="10">
    <location>
        <begin position="26"/>
        <end position="33"/>
    </location>
    <ligand>
        <name>ATP</name>
        <dbReference type="ChEBI" id="CHEBI:30616"/>
    </ligand>
</feature>
<dbReference type="GeneID" id="35803401"/>
<dbReference type="InterPro" id="IPR014017">
    <property type="entry name" value="DNA_helicase_UvrD-like_C"/>
</dbReference>
<dbReference type="Pfam" id="PF13361">
    <property type="entry name" value="UvrD_C"/>
    <property type="match status" value="1"/>
</dbReference>
<dbReference type="PANTHER" id="PTHR11070:SF2">
    <property type="entry name" value="ATP-DEPENDENT DNA HELICASE SRS2"/>
    <property type="match status" value="1"/>
</dbReference>
<dbReference type="Gene3D" id="3.40.50.300">
    <property type="entry name" value="P-loop containing nucleotide triphosphate hydrolases"/>
    <property type="match status" value="2"/>
</dbReference>
<organism evidence="14 15">
    <name type="scientific">Acetivibrio thermocellus AD2</name>
    <dbReference type="NCBI Taxonomy" id="1138384"/>
    <lineage>
        <taxon>Bacteria</taxon>
        <taxon>Bacillati</taxon>
        <taxon>Bacillota</taxon>
        <taxon>Clostridia</taxon>
        <taxon>Eubacteriales</taxon>
        <taxon>Oscillospiraceae</taxon>
        <taxon>Acetivibrio</taxon>
    </lineage>
</organism>
<reference evidence="14 15" key="1">
    <citation type="submission" date="2017-09" db="EMBL/GenBank/DDBJ databases">
        <title>Evaluation of Pacific Biosciences Sequencing Technology to Finishing C. thermocellum Genome Sequences.</title>
        <authorList>
            <person name="Brown S."/>
        </authorList>
    </citation>
    <scope>NUCLEOTIDE SEQUENCE [LARGE SCALE GENOMIC DNA]</scope>
    <source>
        <strain evidence="14 15">AD2</strain>
    </source>
</reference>
<proteinExistence type="inferred from homology"/>
<evidence type="ECO:0000259" key="13">
    <source>
        <dbReference type="PROSITE" id="PS51217"/>
    </source>
</evidence>
<dbReference type="Gene3D" id="1.10.10.160">
    <property type="match status" value="1"/>
</dbReference>
<evidence type="ECO:0000256" key="4">
    <source>
        <dbReference type="ARBA" id="ARBA00022806"/>
    </source>
</evidence>